<comment type="caution">
    <text evidence="3">The sequence shown here is derived from an EMBL/GenBank/DDBJ whole genome shotgun (WGS) entry which is preliminary data.</text>
</comment>
<comment type="similarity">
    <text evidence="1">Belongs to the UPF0213 family.</text>
</comment>
<gene>
    <name evidence="3" type="ORF">COW98_03495</name>
</gene>
<dbReference type="AlphaFoldDB" id="A0A2H0BXX6"/>
<evidence type="ECO:0000256" key="1">
    <source>
        <dbReference type="ARBA" id="ARBA00007435"/>
    </source>
</evidence>
<protein>
    <recommendedName>
        <fullName evidence="2">GIY-YIG domain-containing protein</fullName>
    </recommendedName>
</protein>
<dbReference type="InterPro" id="IPR000305">
    <property type="entry name" value="GIY-YIG_endonuc"/>
</dbReference>
<evidence type="ECO:0000313" key="3">
    <source>
        <dbReference type="EMBL" id="PIP62546.1"/>
    </source>
</evidence>
<proteinExistence type="inferred from homology"/>
<dbReference type="Proteomes" id="UP000231021">
    <property type="component" value="Unassembled WGS sequence"/>
</dbReference>
<name>A0A2H0BXX6_9BACT</name>
<dbReference type="Gene3D" id="3.40.1440.10">
    <property type="entry name" value="GIY-YIG endonuclease"/>
    <property type="match status" value="1"/>
</dbReference>
<organism evidence="3 4">
    <name type="scientific">Candidatus Roizmanbacteria bacterium CG22_combo_CG10-13_8_21_14_all_35_9</name>
    <dbReference type="NCBI Taxonomy" id="1974861"/>
    <lineage>
        <taxon>Bacteria</taxon>
        <taxon>Candidatus Roizmaniibacteriota</taxon>
    </lineage>
</organism>
<dbReference type="PROSITE" id="PS50164">
    <property type="entry name" value="GIY_YIG"/>
    <property type="match status" value="1"/>
</dbReference>
<dbReference type="SUPFAM" id="SSF82771">
    <property type="entry name" value="GIY-YIG endonuclease"/>
    <property type="match status" value="1"/>
</dbReference>
<dbReference type="EMBL" id="PCTB01000067">
    <property type="protein sequence ID" value="PIP62546.1"/>
    <property type="molecule type" value="Genomic_DNA"/>
</dbReference>
<feature type="domain" description="GIY-YIG" evidence="2">
    <location>
        <begin position="1"/>
        <end position="78"/>
    </location>
</feature>
<sequence>MFYVYILRLSNNSYYVGYSSDLKERIKYHNYGLVPSTKNLLPVKLIYYSAFLSQKKAADFEKYLKSSSGFAFRNKRLI</sequence>
<dbReference type="PANTHER" id="PTHR34477:SF1">
    <property type="entry name" value="UPF0213 PROTEIN YHBQ"/>
    <property type="match status" value="1"/>
</dbReference>
<dbReference type="InterPro" id="IPR035901">
    <property type="entry name" value="GIY-YIG_endonuc_sf"/>
</dbReference>
<accession>A0A2H0BXX6</accession>
<evidence type="ECO:0000259" key="2">
    <source>
        <dbReference type="PROSITE" id="PS50164"/>
    </source>
</evidence>
<evidence type="ECO:0000313" key="4">
    <source>
        <dbReference type="Proteomes" id="UP000231021"/>
    </source>
</evidence>
<reference evidence="3 4" key="1">
    <citation type="submission" date="2017-09" db="EMBL/GenBank/DDBJ databases">
        <title>Depth-based differentiation of microbial function through sediment-hosted aquifers and enrichment of novel symbionts in the deep terrestrial subsurface.</title>
        <authorList>
            <person name="Probst A.J."/>
            <person name="Ladd B."/>
            <person name="Jarett J.K."/>
            <person name="Geller-Mcgrath D.E."/>
            <person name="Sieber C.M."/>
            <person name="Emerson J.B."/>
            <person name="Anantharaman K."/>
            <person name="Thomas B.C."/>
            <person name="Malmstrom R."/>
            <person name="Stieglmeier M."/>
            <person name="Klingl A."/>
            <person name="Woyke T."/>
            <person name="Ryan C.M."/>
            <person name="Banfield J.F."/>
        </authorList>
    </citation>
    <scope>NUCLEOTIDE SEQUENCE [LARGE SCALE GENOMIC DNA]</scope>
    <source>
        <strain evidence="3">CG22_combo_CG10-13_8_21_14_all_35_9</strain>
    </source>
</reference>
<dbReference type="PANTHER" id="PTHR34477">
    <property type="entry name" value="UPF0213 PROTEIN YHBQ"/>
    <property type="match status" value="1"/>
</dbReference>
<dbReference type="Pfam" id="PF01541">
    <property type="entry name" value="GIY-YIG"/>
    <property type="match status" value="1"/>
</dbReference>
<dbReference type="InterPro" id="IPR050190">
    <property type="entry name" value="UPF0213_domain"/>
</dbReference>